<keyword evidence="4 10" id="KW-1133">Transmembrane helix</keyword>
<evidence type="ECO:0000256" key="7">
    <source>
        <dbReference type="ARBA" id="ARBA00023180"/>
    </source>
</evidence>
<dbReference type="PANTHER" id="PTHR13869">
    <property type="entry name" value="MYELIN P0 RELATED"/>
    <property type="match status" value="1"/>
</dbReference>
<reference evidence="12" key="5">
    <citation type="submission" date="2025-09" db="UniProtKB">
        <authorList>
            <consortium name="Ensembl"/>
        </authorList>
    </citation>
    <scope>IDENTIFICATION</scope>
</reference>
<dbReference type="GO" id="GO:0001518">
    <property type="term" value="C:voltage-gated sodium channel complex"/>
    <property type="evidence" value="ECO:0007669"/>
    <property type="project" value="TreeGrafter"/>
</dbReference>
<name>A0A4W4GLR7_ELEEL</name>
<evidence type="ECO:0000256" key="1">
    <source>
        <dbReference type="ARBA" id="ARBA00004479"/>
    </source>
</evidence>
<dbReference type="PANTHER" id="PTHR13869:SF14">
    <property type="entry name" value="SODIUM CHANNEL SUBUNIT BETA-4"/>
    <property type="match status" value="1"/>
</dbReference>
<evidence type="ECO:0000313" key="12">
    <source>
        <dbReference type="Ensembl" id="ENSEEEP00000037376.1"/>
    </source>
</evidence>
<dbReference type="STRING" id="8005.ENSEEEP00000037376"/>
<dbReference type="InterPro" id="IPR007110">
    <property type="entry name" value="Ig-like_dom"/>
</dbReference>
<dbReference type="InterPro" id="IPR036179">
    <property type="entry name" value="Ig-like_dom_sf"/>
</dbReference>
<feature type="domain" description="Ig-like" evidence="11">
    <location>
        <begin position="60"/>
        <end position="157"/>
    </location>
</feature>
<dbReference type="InterPro" id="IPR000920">
    <property type="entry name" value="Myelin_P0-rel"/>
</dbReference>
<dbReference type="SUPFAM" id="SSF48726">
    <property type="entry name" value="Immunoglobulin"/>
    <property type="match status" value="1"/>
</dbReference>
<dbReference type="InterPro" id="IPR003599">
    <property type="entry name" value="Ig_sub"/>
</dbReference>
<dbReference type="GO" id="GO:0086002">
    <property type="term" value="P:cardiac muscle cell action potential involved in contraction"/>
    <property type="evidence" value="ECO:0007669"/>
    <property type="project" value="TreeGrafter"/>
</dbReference>
<evidence type="ECO:0000256" key="4">
    <source>
        <dbReference type="ARBA" id="ARBA00022989"/>
    </source>
</evidence>
<evidence type="ECO:0000256" key="8">
    <source>
        <dbReference type="ARBA" id="ARBA00023319"/>
    </source>
</evidence>
<proteinExistence type="predicted"/>
<evidence type="ECO:0000259" key="11">
    <source>
        <dbReference type="PROSITE" id="PS50835"/>
    </source>
</evidence>
<accession>A0A4W4GLR7</accession>
<feature type="transmembrane region" description="Helical" evidence="10">
    <location>
        <begin position="173"/>
        <end position="192"/>
    </location>
</feature>
<dbReference type="PRINTS" id="PR00213">
    <property type="entry name" value="MYELINP0"/>
</dbReference>
<evidence type="ECO:0000256" key="5">
    <source>
        <dbReference type="ARBA" id="ARBA00023136"/>
    </source>
</evidence>
<keyword evidence="8" id="KW-0393">Immunoglobulin domain</keyword>
<keyword evidence="7" id="KW-0325">Glycoprotein</keyword>
<keyword evidence="13" id="KW-1185">Reference proteome</keyword>
<keyword evidence="2 10" id="KW-0812">Transmembrane</keyword>
<organism evidence="12 13">
    <name type="scientific">Electrophorus electricus</name>
    <name type="common">Electric eel</name>
    <name type="synonym">Gymnotus electricus</name>
    <dbReference type="NCBI Taxonomy" id="8005"/>
    <lineage>
        <taxon>Eukaryota</taxon>
        <taxon>Metazoa</taxon>
        <taxon>Chordata</taxon>
        <taxon>Craniata</taxon>
        <taxon>Vertebrata</taxon>
        <taxon>Euteleostomi</taxon>
        <taxon>Actinopterygii</taxon>
        <taxon>Neopterygii</taxon>
        <taxon>Teleostei</taxon>
        <taxon>Ostariophysi</taxon>
        <taxon>Gymnotiformes</taxon>
        <taxon>Gymnotoidei</taxon>
        <taxon>Gymnotidae</taxon>
        <taxon>Electrophorus</taxon>
    </lineage>
</organism>
<keyword evidence="3" id="KW-0732">Signal</keyword>
<reference evidence="13" key="1">
    <citation type="journal article" date="2014" name="Science">
        <title>Nonhuman genetics. Genomic basis for the convergent evolution of electric organs.</title>
        <authorList>
            <person name="Gallant J.R."/>
            <person name="Traeger L.L."/>
            <person name="Volkening J.D."/>
            <person name="Moffett H."/>
            <person name="Chen P.H."/>
            <person name="Novina C.D."/>
            <person name="Phillips G.N.Jr."/>
            <person name="Anand R."/>
            <person name="Wells G.B."/>
            <person name="Pinch M."/>
            <person name="Guth R."/>
            <person name="Unguez G.A."/>
            <person name="Albert J.S."/>
            <person name="Zakon H.H."/>
            <person name="Samanta M.P."/>
            <person name="Sussman M.R."/>
        </authorList>
    </citation>
    <scope>NUCLEOTIDE SEQUENCE [LARGE SCALE GENOMIC DNA]</scope>
</reference>
<comment type="subcellular location">
    <subcellularLocation>
        <location evidence="1">Membrane</location>
        <topology evidence="1">Single-pass type I membrane protein</topology>
    </subcellularLocation>
</comment>
<dbReference type="SMART" id="SM00409">
    <property type="entry name" value="IG"/>
    <property type="match status" value="1"/>
</dbReference>
<dbReference type="GO" id="GO:0017080">
    <property type="term" value="F:sodium channel regulator activity"/>
    <property type="evidence" value="ECO:0007669"/>
    <property type="project" value="TreeGrafter"/>
</dbReference>
<evidence type="ECO:0000256" key="9">
    <source>
        <dbReference type="SAM" id="MobiDB-lite"/>
    </source>
</evidence>
<evidence type="ECO:0000256" key="6">
    <source>
        <dbReference type="ARBA" id="ARBA00023157"/>
    </source>
</evidence>
<reference evidence="12" key="3">
    <citation type="submission" date="2020-05" db="EMBL/GenBank/DDBJ databases">
        <title>Electrophorus electricus (electric eel) genome, fEleEle1, primary haplotype.</title>
        <authorList>
            <person name="Myers G."/>
            <person name="Meyer A."/>
            <person name="Fedrigo O."/>
            <person name="Formenti G."/>
            <person name="Rhie A."/>
            <person name="Tracey A."/>
            <person name="Sims Y."/>
            <person name="Jarvis E.D."/>
        </authorList>
    </citation>
    <scope>NUCLEOTIDE SEQUENCE [LARGE SCALE GENOMIC DNA]</scope>
</reference>
<dbReference type="Proteomes" id="UP000314983">
    <property type="component" value="Chromosome 6"/>
</dbReference>
<reference evidence="12" key="4">
    <citation type="submission" date="2025-08" db="UniProtKB">
        <authorList>
            <consortium name="Ensembl"/>
        </authorList>
    </citation>
    <scope>IDENTIFICATION</scope>
</reference>
<evidence type="ECO:0000313" key="13">
    <source>
        <dbReference type="Proteomes" id="UP000314983"/>
    </source>
</evidence>
<dbReference type="Pfam" id="PF07686">
    <property type="entry name" value="V-set"/>
    <property type="match status" value="1"/>
</dbReference>
<protein>
    <recommendedName>
        <fullName evidence="11">Ig-like domain-containing protein</fullName>
    </recommendedName>
</protein>
<dbReference type="GO" id="GO:0044325">
    <property type="term" value="F:transmembrane transporter binding"/>
    <property type="evidence" value="ECO:0007669"/>
    <property type="project" value="TreeGrafter"/>
</dbReference>
<keyword evidence="5 10" id="KW-0472">Membrane</keyword>
<reference evidence="13" key="2">
    <citation type="journal article" date="2017" name="Sci. Adv.">
        <title>A tail of two voltages: Proteomic comparison of the three electric organs of the electric eel.</title>
        <authorList>
            <person name="Traeger L.L."/>
            <person name="Sabat G."/>
            <person name="Barrett-Wilt G.A."/>
            <person name="Wells G.B."/>
            <person name="Sussman M.R."/>
        </authorList>
    </citation>
    <scope>NUCLEOTIDE SEQUENCE [LARGE SCALE GENOMIC DNA]</scope>
</reference>
<evidence type="ECO:0000256" key="3">
    <source>
        <dbReference type="ARBA" id="ARBA00022729"/>
    </source>
</evidence>
<dbReference type="GO" id="GO:0060307">
    <property type="term" value="P:regulation of ventricular cardiac muscle cell membrane repolarization"/>
    <property type="evidence" value="ECO:0007669"/>
    <property type="project" value="TreeGrafter"/>
</dbReference>
<evidence type="ECO:0000256" key="10">
    <source>
        <dbReference type="SAM" id="Phobius"/>
    </source>
</evidence>
<feature type="compositionally biased region" description="Polar residues" evidence="9">
    <location>
        <begin position="1"/>
        <end position="22"/>
    </location>
</feature>
<dbReference type="InterPro" id="IPR013783">
    <property type="entry name" value="Ig-like_fold"/>
</dbReference>
<feature type="region of interest" description="Disordered" evidence="9">
    <location>
        <begin position="1"/>
        <end position="33"/>
    </location>
</feature>
<evidence type="ECO:0000256" key="2">
    <source>
        <dbReference type="ARBA" id="ARBA00022692"/>
    </source>
</evidence>
<dbReference type="PROSITE" id="PS50835">
    <property type="entry name" value="IG_LIKE"/>
    <property type="match status" value="1"/>
</dbReference>
<dbReference type="Gene3D" id="2.60.40.10">
    <property type="entry name" value="Immunoglobulins"/>
    <property type="match status" value="1"/>
</dbReference>
<keyword evidence="6" id="KW-1015">Disulfide bond</keyword>
<sequence length="238" mass="26040">SALQTVQKAPVSSWQREGTATHPTAEGGSEGTATHPHCGCVVEALEMSTGKIPFLEAVNGSDVLIPCTYLSCIGIKNLYFKWEFNDNGTMLTVMIPIDNAEPMDVNIYRERVEYVGSSKGNNLSMVIWNVTFEDAGQYTCFGKNPKERGKNHSAIFTLYVVDEREVVDNTLKLIIVSGVGGCIALLMIFMLLKNFTIYVLDKIKEKNKECLVTSSGIDNTVNSLSGSRVTSKATPKKA</sequence>
<dbReference type="GeneTree" id="ENSGT01030000234556"/>
<dbReference type="Ensembl" id="ENSEEET00000037812.2">
    <property type="protein sequence ID" value="ENSEEEP00000037376.1"/>
    <property type="gene ID" value="ENSEEEG00000017759.2"/>
</dbReference>
<dbReference type="AlphaFoldDB" id="A0A4W4GLR7"/>
<dbReference type="InterPro" id="IPR013106">
    <property type="entry name" value="Ig_V-set"/>
</dbReference>
<gene>
    <name evidence="12" type="primary">scn4bb</name>
</gene>